<name>A0A8B3RU67_ENTFL</name>
<keyword evidence="1" id="KW-1133">Transmembrane helix</keyword>
<evidence type="ECO:0000256" key="1">
    <source>
        <dbReference type="SAM" id="Phobius"/>
    </source>
</evidence>
<dbReference type="Pfam" id="PF11797">
    <property type="entry name" value="WxLIP_HBD"/>
    <property type="match status" value="1"/>
</dbReference>
<dbReference type="RefSeq" id="WP_101008499.1">
    <property type="nucleotide sequence ID" value="NZ_CAMFJV010000002.1"/>
</dbReference>
<dbReference type="InterPro" id="IPR010317">
    <property type="entry name" value="WxLIP_PGBD"/>
</dbReference>
<evidence type="ECO:0000313" key="4">
    <source>
        <dbReference type="EMBL" id="RYU31719.1"/>
    </source>
</evidence>
<gene>
    <name evidence="4" type="ORF">EU507_11045</name>
</gene>
<keyword evidence="1" id="KW-0812">Transmembrane</keyword>
<evidence type="ECO:0000313" key="5">
    <source>
        <dbReference type="Proteomes" id="UP000292223"/>
    </source>
</evidence>
<dbReference type="InterPro" id="IPR021759">
    <property type="entry name" value="WxLIP_HBD"/>
</dbReference>
<accession>A0A8B3RU67</accession>
<dbReference type="Proteomes" id="UP000292223">
    <property type="component" value="Unassembled WGS sequence"/>
</dbReference>
<sequence>MNKSRPCFSLIKSCLFIGISFIILGMNNVKVYADSSESAYSVSANLPSFQNNKKLSYFDLLLKPNQKEQVSIHIKNNSQEKATYLVDVNNAVTNSNGVIDYGQKNVKKDVSADYVLNQLVSPETQEVTLQPGEAKDIPFQIKMPKQAFTGIILGGIHITKKDTLSKKVSGTAIRNKYAYVIGMKLETNTNKVTPDLKLLAARPGLENSYTTIFANVQNPTPTIISKVSFDATITKKGSKKVLYKSKKENMSIAPNTNFNFPIGLNKEKITPGNYTVTIDAKEGTTNKTWHLTTDFEIQAKKAEKINKKAVLENKGVPYLPIIIVVGLLLIGIILVLSYKLLKQKK</sequence>
<organism evidence="4 5">
    <name type="scientific">Enterococcus faecalis</name>
    <name type="common">Streptococcus faecalis</name>
    <dbReference type="NCBI Taxonomy" id="1351"/>
    <lineage>
        <taxon>Bacteria</taxon>
        <taxon>Bacillati</taxon>
        <taxon>Bacillota</taxon>
        <taxon>Bacilli</taxon>
        <taxon>Lactobacillales</taxon>
        <taxon>Enterococcaceae</taxon>
        <taxon>Enterococcus</taxon>
    </lineage>
</organism>
<protein>
    <submittedName>
        <fullName evidence="4">DUF916 and DUF3324 domain-containing protein</fullName>
    </submittedName>
</protein>
<proteinExistence type="predicted"/>
<evidence type="ECO:0000259" key="3">
    <source>
        <dbReference type="Pfam" id="PF11797"/>
    </source>
</evidence>
<dbReference type="AlphaFoldDB" id="A0A8B3RU67"/>
<evidence type="ECO:0000259" key="2">
    <source>
        <dbReference type="Pfam" id="PF06030"/>
    </source>
</evidence>
<comment type="caution">
    <text evidence="4">The sequence shown here is derived from an EMBL/GenBank/DDBJ whole genome shotgun (WGS) entry which is preliminary data.</text>
</comment>
<feature type="transmembrane region" description="Helical" evidence="1">
    <location>
        <begin position="318"/>
        <end position="341"/>
    </location>
</feature>
<dbReference type="EMBL" id="SEWT01000007">
    <property type="protein sequence ID" value="RYU31719.1"/>
    <property type="molecule type" value="Genomic_DNA"/>
</dbReference>
<reference evidence="4 5" key="1">
    <citation type="submission" date="2019-02" db="EMBL/GenBank/DDBJ databases">
        <title>From farm to fork: dissemination of Tn554::fexA-optrA in linezolid-resistant Enterococcus faecalis clones from chicken feces and meat in Tunisia.</title>
        <authorList>
            <person name="Tedim A.P."/>
            <person name="Elghaieb H."/>
            <person name="Abbassi M.S."/>
            <person name="Novais C."/>
            <person name="Hassen A."/>
            <person name="Peixe L."/>
            <person name="Freitas A.R."/>
        </authorList>
    </citation>
    <scope>NUCLEOTIDE SEQUENCE [LARGE SCALE GENOMIC DNA]</scope>
    <source>
        <strain evidence="4 5">728T</strain>
    </source>
</reference>
<feature type="domain" description="WxL Interacting Protein host binding" evidence="3">
    <location>
        <begin position="170"/>
        <end position="307"/>
    </location>
</feature>
<dbReference type="Pfam" id="PF06030">
    <property type="entry name" value="WxLIP_PGBD"/>
    <property type="match status" value="1"/>
</dbReference>
<feature type="domain" description="WxL Interacting Protein peptidoglycan binding" evidence="2">
    <location>
        <begin position="40"/>
        <end position="159"/>
    </location>
</feature>
<keyword evidence="1" id="KW-0472">Membrane</keyword>